<dbReference type="Proteomes" id="UP000626092">
    <property type="component" value="Unassembled WGS sequence"/>
</dbReference>
<evidence type="ECO:0000256" key="1">
    <source>
        <dbReference type="SAM" id="Coils"/>
    </source>
</evidence>
<organism evidence="3 4">
    <name type="scientific">Rhododendron simsii</name>
    <name type="common">Sims's rhododendron</name>
    <dbReference type="NCBI Taxonomy" id="118357"/>
    <lineage>
        <taxon>Eukaryota</taxon>
        <taxon>Viridiplantae</taxon>
        <taxon>Streptophyta</taxon>
        <taxon>Embryophyta</taxon>
        <taxon>Tracheophyta</taxon>
        <taxon>Spermatophyta</taxon>
        <taxon>Magnoliopsida</taxon>
        <taxon>eudicotyledons</taxon>
        <taxon>Gunneridae</taxon>
        <taxon>Pentapetalae</taxon>
        <taxon>asterids</taxon>
        <taxon>Ericales</taxon>
        <taxon>Ericaceae</taxon>
        <taxon>Ericoideae</taxon>
        <taxon>Rhodoreae</taxon>
        <taxon>Rhododendron</taxon>
    </lineage>
</organism>
<feature type="coiled-coil region" evidence="1">
    <location>
        <begin position="121"/>
        <end position="155"/>
    </location>
</feature>
<name>A0A834G7S7_RHOSS</name>
<sequence>MQRRTRARVRGNPEEQARADYKVAQVSGLLLRTPHGTPPPYAAKNTISIGTPSSSEEEGYMASHPDKAVLTRLKAARDNLVARQATPKRKKKDHSATVRTHFLTVQGHNLKAQALKLIQMNEELVREGRRFAREAKEAKEERDKALDEKRLAEEKRDTVVAKSLSLEEALVGRDNHLKTLLGRQIIPNQSCLGSTITLAHHEEATPAQIQLGDSGKDSLGVYSSPRDPGLDLAAAKDQEDEGKMGDLEEVE</sequence>
<accession>A0A834G7S7</accession>
<keyword evidence="1" id="KW-0175">Coiled coil</keyword>
<proteinExistence type="predicted"/>
<evidence type="ECO:0000313" key="3">
    <source>
        <dbReference type="EMBL" id="KAF7127443.1"/>
    </source>
</evidence>
<comment type="caution">
    <text evidence="3">The sequence shown here is derived from an EMBL/GenBank/DDBJ whole genome shotgun (WGS) entry which is preliminary data.</text>
</comment>
<evidence type="ECO:0000313" key="4">
    <source>
        <dbReference type="Proteomes" id="UP000626092"/>
    </source>
</evidence>
<feature type="region of interest" description="Disordered" evidence="2">
    <location>
        <begin position="210"/>
        <end position="251"/>
    </location>
</feature>
<dbReference type="EMBL" id="WJXA01000011">
    <property type="protein sequence ID" value="KAF7127443.1"/>
    <property type="molecule type" value="Genomic_DNA"/>
</dbReference>
<dbReference type="OrthoDB" id="1826103at2759"/>
<gene>
    <name evidence="3" type="ORF">RHSIM_Rhsim11G0005500</name>
</gene>
<reference evidence="3" key="1">
    <citation type="submission" date="2019-11" db="EMBL/GenBank/DDBJ databases">
        <authorList>
            <person name="Liu Y."/>
            <person name="Hou J."/>
            <person name="Li T.-Q."/>
            <person name="Guan C.-H."/>
            <person name="Wu X."/>
            <person name="Wu H.-Z."/>
            <person name="Ling F."/>
            <person name="Zhang R."/>
            <person name="Shi X.-G."/>
            <person name="Ren J.-P."/>
            <person name="Chen E.-F."/>
            <person name="Sun J.-M."/>
        </authorList>
    </citation>
    <scope>NUCLEOTIDE SEQUENCE</scope>
    <source>
        <strain evidence="3">Adult_tree_wgs_1</strain>
        <tissue evidence="3">Leaves</tissue>
    </source>
</reference>
<protein>
    <submittedName>
        <fullName evidence="3">Uncharacterized protein</fullName>
    </submittedName>
</protein>
<dbReference type="AlphaFoldDB" id="A0A834G7S7"/>
<feature type="compositionally biased region" description="Basic and acidic residues" evidence="2">
    <location>
        <begin position="234"/>
        <end position="251"/>
    </location>
</feature>
<keyword evidence="4" id="KW-1185">Reference proteome</keyword>
<evidence type="ECO:0000256" key="2">
    <source>
        <dbReference type="SAM" id="MobiDB-lite"/>
    </source>
</evidence>